<reference evidence="3" key="1">
    <citation type="submission" date="2016-12" db="EMBL/GenBank/DDBJ databases">
        <authorList>
            <person name="Varghese N."/>
            <person name="Submissions S."/>
        </authorList>
    </citation>
    <scope>NUCLEOTIDE SEQUENCE [LARGE SCALE GENOMIC DNA]</scope>
    <source>
        <strain evidence="3">DSM 25035</strain>
    </source>
</reference>
<evidence type="ECO:0000313" key="3">
    <source>
        <dbReference type="Proteomes" id="UP000184609"/>
    </source>
</evidence>
<dbReference type="STRING" id="1073327.SAMN04488108_0007"/>
<proteinExistence type="predicted"/>
<dbReference type="PROSITE" id="PS51257">
    <property type="entry name" value="PROKAR_LIPOPROTEIN"/>
    <property type="match status" value="1"/>
</dbReference>
<protein>
    <recommendedName>
        <fullName evidence="4">YD repeat-containing protein</fullName>
    </recommendedName>
</protein>
<dbReference type="OrthoDB" id="1411646at2"/>
<evidence type="ECO:0008006" key="4">
    <source>
        <dbReference type="Google" id="ProtNLM"/>
    </source>
</evidence>
<keyword evidence="3" id="KW-1185">Reference proteome</keyword>
<dbReference type="AlphaFoldDB" id="A0A1M7Z3G8"/>
<feature type="signal peptide" evidence="1">
    <location>
        <begin position="1"/>
        <end position="24"/>
    </location>
</feature>
<evidence type="ECO:0000313" key="2">
    <source>
        <dbReference type="EMBL" id="SHO59372.1"/>
    </source>
</evidence>
<dbReference type="RefSeq" id="WP_073569717.1">
    <property type="nucleotide sequence ID" value="NZ_FRXN01000001.1"/>
</dbReference>
<evidence type="ECO:0000256" key="1">
    <source>
        <dbReference type="SAM" id="SignalP"/>
    </source>
</evidence>
<gene>
    <name evidence="2" type="ORF">SAMN04488108_0007</name>
</gene>
<sequence length="492" mass="56702">MKNNLILTILALFTGMLMFQSCQQEPTFPDPGFEIGDQRVEVRRDTADFYDITMKMDVPNRVKTIELINASDYQLVEEIVGYSGQTKFDMIYQVDLTPFEKDTVLNYIIKVIDQDQRSFNQGIRLDVKGFSFPEIELVGGKNISVAAPAYIVKGLVSTGLNPLKSVKILFDDQEQYSFSAAESDTVLYELSIKEVVFLGELLDGVDYSIDIVIEDEVGQISTTTLTVRKSSEIKRPYRIHYNNRLGNLNKIPIEYNENGQITSFDYVFPNGSYNHVEFTYNDQNMVDTMSYKNIDTQGEFDSESFLYFKYLEGTQLLEEIQSQDFDYDQGNVSEGELKIEASDFVYDEEGKLLSYYTDSQVENVYFSDPFGLGENVFGEYWQISSYMGSNTLRRQHKTEYDPVLMPVFMEGLPPYFMDKSIVLNLQDDLFSNKYVMTRTVPSDPNYASTYLREPSYSYETDTDGNITKITKIFTSGGYIYEGKIETYYFFYE</sequence>
<dbReference type="Proteomes" id="UP000184609">
    <property type="component" value="Unassembled WGS sequence"/>
</dbReference>
<keyword evidence="1" id="KW-0732">Signal</keyword>
<feature type="chain" id="PRO_5013065548" description="YD repeat-containing protein" evidence="1">
    <location>
        <begin position="25"/>
        <end position="492"/>
    </location>
</feature>
<accession>A0A1M7Z3G8</accession>
<dbReference type="EMBL" id="FRXN01000001">
    <property type="protein sequence ID" value="SHO59372.1"/>
    <property type="molecule type" value="Genomic_DNA"/>
</dbReference>
<name>A0A1M7Z3G8_9BACT</name>
<organism evidence="2 3">
    <name type="scientific">Algoriphagus zhangzhouensis</name>
    <dbReference type="NCBI Taxonomy" id="1073327"/>
    <lineage>
        <taxon>Bacteria</taxon>
        <taxon>Pseudomonadati</taxon>
        <taxon>Bacteroidota</taxon>
        <taxon>Cytophagia</taxon>
        <taxon>Cytophagales</taxon>
        <taxon>Cyclobacteriaceae</taxon>
        <taxon>Algoriphagus</taxon>
    </lineage>
</organism>